<dbReference type="RefSeq" id="WP_379573410.1">
    <property type="nucleotide sequence ID" value="NZ_JBHUFV010000029.1"/>
</dbReference>
<dbReference type="NCBIfam" id="NF033679">
    <property type="entry name" value="DNRLRE_dom"/>
    <property type="match status" value="1"/>
</dbReference>
<dbReference type="InterPro" id="IPR014755">
    <property type="entry name" value="Cu-Rt/internalin_Ig-like"/>
</dbReference>
<dbReference type="InterPro" id="IPR032812">
    <property type="entry name" value="SbsA_Ig"/>
</dbReference>
<dbReference type="EMBL" id="JBHUFV010000029">
    <property type="protein sequence ID" value="MFD1933365.1"/>
    <property type="molecule type" value="Genomic_DNA"/>
</dbReference>
<gene>
    <name evidence="6" type="ORF">ACFSKW_18005</name>
</gene>
<evidence type="ECO:0000256" key="2">
    <source>
        <dbReference type="ARBA" id="ARBA00022525"/>
    </source>
</evidence>
<dbReference type="InterPro" id="IPR055372">
    <property type="entry name" value="CBM96"/>
</dbReference>
<dbReference type="InterPro" id="IPR013320">
    <property type="entry name" value="ConA-like_dom_sf"/>
</dbReference>
<evidence type="ECO:0000256" key="4">
    <source>
        <dbReference type="ARBA" id="ARBA00023157"/>
    </source>
</evidence>
<dbReference type="SUPFAM" id="SSF49899">
    <property type="entry name" value="Concanavalin A-like lectins/glucanases"/>
    <property type="match status" value="1"/>
</dbReference>
<evidence type="ECO:0000313" key="6">
    <source>
        <dbReference type="EMBL" id="MFD1933365.1"/>
    </source>
</evidence>
<accession>A0ABW4SUS4</accession>
<dbReference type="SMART" id="SM00560">
    <property type="entry name" value="LamGL"/>
    <property type="match status" value="1"/>
</dbReference>
<evidence type="ECO:0000259" key="5">
    <source>
        <dbReference type="SMART" id="SM00560"/>
    </source>
</evidence>
<sequence>MDAAKAEAQRTEKEVEIPSLHTENMTTVAMPGGKTVRTYVSSSIVRVHRDGAWHKVDPTLVVENGVVKPRMTKLDLRLSNGGSDVPLLTAKGDSLGVKEGQPGEIRIAAPGKLPVPELSGNTATYSSAYGRNVDLVVIATPEGYQHQIVIRERPGKPLKLPVPIDPPSGMRLGKSSGGKPAALADGKKVADLSTLPVLDAKAMAAPGTGKAGTATAALTGSGDNSSLVLTPDATFLADPAVTYPVTVAAGNPTPWHGAGAPDDTFIANGGNYVNGSYSANSAALFAGRRDGYNYRSYLKFNLSGAPFFGRQILDANIILWNYLSHQCGSNVGDISMHRIASSWTVNTLTWSNQPLAVADGHVINPHGLDQSCSGWMDEGELWYSIEEITQAWADGQPNHGVMIRAVGESGANNWRQYLSGNWAGGSDGSHHPYFFVEYEAPDPSIGAVGWFAPDEAGMENRADIERYAANPSAVGATDAEPVVPSLSDVEAIEARDTVGHADTELPVIDAIEEDPDDPSPDPDALAPAVISTEPNASATSVPRNTAIRVKFSEATTEAHIVVKDSAGANVATQSSTQDNGRIRIETPLSILAPSATYTVEVSGAKDAAGNTMTVPHQWSFMTSAAVSTMGLVAAYGLNEASGASVPDSSGNGNSGTMSGASWVPGKYGRGLSFSGLSESWVTVGASDSLKLSQGMTLSAWVNPTDLSSYRTVAMKDHTAGSAYGLYASNGEKPSAWMLSGGASEHHIVNGGSTLPLNSWSHLAVTYDGAISRLYVNGLEAGQLTMSGNLADDGGDLHIGGNTRWGEFFNGIIDEVRIYDRAQTSDEIQADMNIPVSTPTQASTSLNTAATLAGIPEAENVPPKAGGAFERMTPQKCAEQRALAGRGVGWVMNHYSWCQIGKVVAAVDHGLQFERYMADVMLIGYTFTGVGGRDRSKGETSRDLVVEAYVYNHNVYGTMPPTKTMVLKMGIGNNPRCESVSTWNGQPWSNQKQALISSWVANGRATFRFKCDPAKASEKRPIRWQEPNAQGNTWEEVDNLEKVSNGTFQAWVDFPDWPNTRGYRYVMANKDIQGFKGNIIRCDTAEYIKAIGGCTFYLTKPAIKWSYTAQASKRLLEMKQAYQHYWNACTDPDGETWPDNPDKLIRGCDVPGSSIPYDHLYMQRVAKAEADSNHTKTTPICKSMFGEYPSLGKECDEFPFASTRERTNGPNTKKWSFCPIIAKHNSDAGLALEAFYQKDRVLTGDLFSNRFDQKYDEPISREDLCGESAY</sequence>
<keyword evidence="4" id="KW-1015">Disulfide bond</keyword>
<dbReference type="InterPro" id="IPR029476">
    <property type="entry name" value="DNase_NucA_NucB"/>
</dbReference>
<dbReference type="Proteomes" id="UP001597368">
    <property type="component" value="Unassembled WGS sequence"/>
</dbReference>
<organism evidence="6 7">
    <name type="scientific">Nonomuraea mangrovi</name>
    <dbReference type="NCBI Taxonomy" id="2316207"/>
    <lineage>
        <taxon>Bacteria</taxon>
        <taxon>Bacillati</taxon>
        <taxon>Actinomycetota</taxon>
        <taxon>Actinomycetes</taxon>
        <taxon>Streptosporangiales</taxon>
        <taxon>Streptosporangiaceae</taxon>
        <taxon>Nonomuraea</taxon>
    </lineage>
</organism>
<dbReference type="Pfam" id="PF13205">
    <property type="entry name" value="Big_5"/>
    <property type="match status" value="1"/>
</dbReference>
<evidence type="ECO:0000256" key="1">
    <source>
        <dbReference type="ARBA" id="ARBA00004613"/>
    </source>
</evidence>
<dbReference type="Gene3D" id="2.60.40.1220">
    <property type="match status" value="1"/>
</dbReference>
<protein>
    <submittedName>
        <fullName evidence="6">LamG-like jellyroll fold domain-containing protein</fullName>
    </submittedName>
</protein>
<dbReference type="Pfam" id="PF24517">
    <property type="entry name" value="CBM96"/>
    <property type="match status" value="1"/>
</dbReference>
<feature type="domain" description="LamG-like jellyroll fold" evidence="5">
    <location>
        <begin position="693"/>
        <end position="825"/>
    </location>
</feature>
<dbReference type="Gene3D" id="2.60.120.200">
    <property type="match status" value="1"/>
</dbReference>
<dbReference type="PANTHER" id="PTHR47635">
    <property type="entry name" value="CUB DOMAIN-CONTAINING PROTEIN"/>
    <property type="match status" value="1"/>
</dbReference>
<dbReference type="PANTHER" id="PTHR47635:SF2">
    <property type="entry name" value="LAMG-LIKE JELLYROLL FOLD DOMAIN-CONTAINING PROTEIN"/>
    <property type="match status" value="1"/>
</dbReference>
<dbReference type="Pfam" id="PF14040">
    <property type="entry name" value="DNase_NucA_NucB"/>
    <property type="match status" value="1"/>
</dbReference>
<comment type="subcellular location">
    <subcellularLocation>
        <location evidence="1">Secreted</location>
    </subcellularLocation>
</comment>
<comment type="caution">
    <text evidence="6">The sequence shown here is derived from an EMBL/GenBank/DDBJ whole genome shotgun (WGS) entry which is preliminary data.</text>
</comment>
<keyword evidence="2" id="KW-0964">Secreted</keyword>
<evidence type="ECO:0000256" key="3">
    <source>
        <dbReference type="ARBA" id="ARBA00022729"/>
    </source>
</evidence>
<reference evidence="7" key="1">
    <citation type="journal article" date="2019" name="Int. J. Syst. Evol. Microbiol.">
        <title>The Global Catalogue of Microorganisms (GCM) 10K type strain sequencing project: providing services to taxonomists for standard genome sequencing and annotation.</title>
        <authorList>
            <consortium name="The Broad Institute Genomics Platform"/>
            <consortium name="The Broad Institute Genome Sequencing Center for Infectious Disease"/>
            <person name="Wu L."/>
            <person name="Ma J."/>
        </authorList>
    </citation>
    <scope>NUCLEOTIDE SEQUENCE [LARGE SCALE GENOMIC DNA]</scope>
    <source>
        <strain evidence="7">ICMP 6774ER</strain>
    </source>
</reference>
<evidence type="ECO:0000313" key="7">
    <source>
        <dbReference type="Proteomes" id="UP001597368"/>
    </source>
</evidence>
<keyword evidence="7" id="KW-1185">Reference proteome</keyword>
<proteinExistence type="predicted"/>
<name>A0ABW4SUS4_9ACTN</name>
<dbReference type="InterPro" id="IPR006558">
    <property type="entry name" value="LamG-like"/>
</dbReference>
<dbReference type="Pfam" id="PF13385">
    <property type="entry name" value="Laminin_G_3"/>
    <property type="match status" value="1"/>
</dbReference>
<keyword evidence="3" id="KW-0732">Signal</keyword>